<protein>
    <submittedName>
        <fullName evidence="5">Methyltransferase domain-containing protein</fullName>
    </submittedName>
</protein>
<dbReference type="PANTHER" id="PTHR44942:SF4">
    <property type="entry name" value="METHYLTRANSFERASE TYPE 11 DOMAIN-CONTAINING PROTEIN"/>
    <property type="match status" value="1"/>
</dbReference>
<dbReference type="InterPro" id="IPR013216">
    <property type="entry name" value="Methyltransf_11"/>
</dbReference>
<evidence type="ECO:0000256" key="2">
    <source>
        <dbReference type="ARBA" id="ARBA00022603"/>
    </source>
</evidence>
<evidence type="ECO:0000256" key="1">
    <source>
        <dbReference type="ARBA" id="ARBA00008361"/>
    </source>
</evidence>
<name>A0A1K2DG50_STRAR</name>
<dbReference type="AlphaFoldDB" id="A0A1K2DG50"/>
<dbReference type="STRING" id="1893.SAMN02787144_10146"/>
<reference evidence="5 6" key="1">
    <citation type="submission" date="2016-11" db="EMBL/GenBank/DDBJ databases">
        <authorList>
            <person name="Jaros S."/>
            <person name="Januszkiewicz K."/>
            <person name="Wedrychowicz H."/>
        </authorList>
    </citation>
    <scope>NUCLEOTIDE SEQUENCE [LARGE SCALE GENOMIC DNA]</scope>
    <source>
        <strain evidence="5 6">OK807</strain>
    </source>
</reference>
<dbReference type="GO" id="GO:0032259">
    <property type="term" value="P:methylation"/>
    <property type="evidence" value="ECO:0007669"/>
    <property type="project" value="UniProtKB-KW"/>
</dbReference>
<dbReference type="OrthoDB" id="9797252at2"/>
<feature type="domain" description="Methyltransferase type 11" evidence="4">
    <location>
        <begin position="54"/>
        <end position="143"/>
    </location>
</feature>
<accession>A0A1K2DG50</accession>
<evidence type="ECO:0000256" key="3">
    <source>
        <dbReference type="ARBA" id="ARBA00022679"/>
    </source>
</evidence>
<gene>
    <name evidence="5" type="ORF">SAMN02787144_10146</name>
</gene>
<comment type="similarity">
    <text evidence="1">Belongs to the methyltransferase superfamily.</text>
</comment>
<dbReference type="PANTHER" id="PTHR44942">
    <property type="entry name" value="METHYLTRANSF_11 DOMAIN-CONTAINING PROTEIN"/>
    <property type="match status" value="1"/>
</dbReference>
<dbReference type="Gene3D" id="3.40.50.150">
    <property type="entry name" value="Vaccinia Virus protein VP39"/>
    <property type="match status" value="1"/>
</dbReference>
<dbReference type="Proteomes" id="UP000181909">
    <property type="component" value="Unassembled WGS sequence"/>
</dbReference>
<dbReference type="GO" id="GO:0008757">
    <property type="term" value="F:S-adenosylmethionine-dependent methyltransferase activity"/>
    <property type="evidence" value="ECO:0007669"/>
    <property type="project" value="InterPro"/>
</dbReference>
<evidence type="ECO:0000259" key="4">
    <source>
        <dbReference type="Pfam" id="PF08241"/>
    </source>
</evidence>
<organism evidence="5 6">
    <name type="scientific">Streptomyces atratus</name>
    <dbReference type="NCBI Taxonomy" id="1893"/>
    <lineage>
        <taxon>Bacteria</taxon>
        <taxon>Bacillati</taxon>
        <taxon>Actinomycetota</taxon>
        <taxon>Actinomycetes</taxon>
        <taxon>Kitasatosporales</taxon>
        <taxon>Streptomycetaceae</taxon>
        <taxon>Streptomyces</taxon>
    </lineage>
</organism>
<keyword evidence="3 5" id="KW-0808">Transferase</keyword>
<dbReference type="EMBL" id="FPJO01000014">
    <property type="protein sequence ID" value="SFY21878.1"/>
    <property type="molecule type" value="Genomic_DNA"/>
</dbReference>
<dbReference type="SUPFAM" id="SSF53335">
    <property type="entry name" value="S-adenosyl-L-methionine-dependent methyltransferases"/>
    <property type="match status" value="1"/>
</dbReference>
<dbReference type="RefSeq" id="WP_072487039.1">
    <property type="nucleotide sequence ID" value="NZ_CP108276.1"/>
</dbReference>
<evidence type="ECO:0000313" key="5">
    <source>
        <dbReference type="EMBL" id="SFY21878.1"/>
    </source>
</evidence>
<dbReference type="CDD" id="cd02440">
    <property type="entry name" value="AdoMet_MTases"/>
    <property type="match status" value="1"/>
</dbReference>
<sequence length="261" mass="27865">MLPADSDAPATAPRALSFDRAAAQYAAARPGYPPALLDAVEELARRPLEGARAVDVGAGTGIATRLLHERGARVVAVEPGAGMAAELHRSLPHLPVVRGDGNHLPLATASADLITYAQAWHWTDPALAAPEALRVLRPGGALALWWNVADHSVPWIAEQDARLRRFFGAGDSAHGSAVRSRDLPSGLDFAHRQVPWTRRVSVDTHLANLGSHSAFLVLGEEGTRRFLTEERDRLAELFPDGTVEESYTVDLNVAVSPGPAS</sequence>
<dbReference type="InterPro" id="IPR029063">
    <property type="entry name" value="SAM-dependent_MTases_sf"/>
</dbReference>
<dbReference type="Pfam" id="PF08241">
    <property type="entry name" value="Methyltransf_11"/>
    <property type="match status" value="1"/>
</dbReference>
<keyword evidence="2 5" id="KW-0489">Methyltransferase</keyword>
<proteinExistence type="inferred from homology"/>
<dbReference type="InterPro" id="IPR051052">
    <property type="entry name" value="Diverse_substrate_MTase"/>
</dbReference>
<evidence type="ECO:0000313" key="6">
    <source>
        <dbReference type="Proteomes" id="UP000181909"/>
    </source>
</evidence>